<keyword evidence="1" id="KW-0812">Transmembrane</keyword>
<sequence>MKALYALEGGIAGATAMTLIHETVKNKVPNAPRMDLLGMNALAKGLKVIGARTPNERSLYAWTLAGDIISNSLFYSFAGIGQKENALTRGAALGLAAGLGAVLLPKPMGLNDRPSNKSLETKIMTVGLYVVGGLVAAGVMNLLARKKHKKNEDWERRLVTSSMA</sequence>
<evidence type="ECO:0000313" key="2">
    <source>
        <dbReference type="EMBL" id="SHE91621.1"/>
    </source>
</evidence>
<keyword evidence="1" id="KW-1133">Transmembrane helix</keyword>
<proteinExistence type="predicted"/>
<dbReference type="RefSeq" id="WP_217652947.1">
    <property type="nucleotide sequence ID" value="NZ_FQUU01000004.1"/>
</dbReference>
<keyword evidence="1" id="KW-0472">Membrane</keyword>
<dbReference type="EMBL" id="FQUU01000004">
    <property type="protein sequence ID" value="SHE91621.1"/>
    <property type="molecule type" value="Genomic_DNA"/>
</dbReference>
<feature type="transmembrane region" description="Helical" evidence="1">
    <location>
        <begin position="59"/>
        <end position="79"/>
    </location>
</feature>
<feature type="transmembrane region" description="Helical" evidence="1">
    <location>
        <begin position="124"/>
        <end position="144"/>
    </location>
</feature>
<evidence type="ECO:0000256" key="1">
    <source>
        <dbReference type="SAM" id="Phobius"/>
    </source>
</evidence>
<name>A0A1M4XE03_9BACT</name>
<feature type="transmembrane region" description="Helical" evidence="1">
    <location>
        <begin position="86"/>
        <end position="104"/>
    </location>
</feature>
<evidence type="ECO:0000313" key="3">
    <source>
        <dbReference type="Proteomes" id="UP000184048"/>
    </source>
</evidence>
<gene>
    <name evidence="2" type="ORF">SAMN02745131_01435</name>
</gene>
<keyword evidence="3" id="KW-1185">Reference proteome</keyword>
<dbReference type="Proteomes" id="UP000184048">
    <property type="component" value="Unassembled WGS sequence"/>
</dbReference>
<accession>A0A1M4XE03</accession>
<reference evidence="2 3" key="1">
    <citation type="submission" date="2016-11" db="EMBL/GenBank/DDBJ databases">
        <authorList>
            <person name="Jaros S."/>
            <person name="Januszkiewicz K."/>
            <person name="Wedrychowicz H."/>
        </authorList>
    </citation>
    <scope>NUCLEOTIDE SEQUENCE [LARGE SCALE GENOMIC DNA]</scope>
    <source>
        <strain evidence="2 3">DSM 18119</strain>
    </source>
</reference>
<protein>
    <submittedName>
        <fullName evidence="2">Uncharacterized protein</fullName>
    </submittedName>
</protein>
<dbReference type="AlphaFoldDB" id="A0A1M4XE03"/>
<dbReference type="STRING" id="1121884.SAMN02745131_01435"/>
<organism evidence="2 3">
    <name type="scientific">Flavisolibacter ginsengisoli DSM 18119</name>
    <dbReference type="NCBI Taxonomy" id="1121884"/>
    <lineage>
        <taxon>Bacteria</taxon>
        <taxon>Pseudomonadati</taxon>
        <taxon>Bacteroidota</taxon>
        <taxon>Chitinophagia</taxon>
        <taxon>Chitinophagales</taxon>
        <taxon>Chitinophagaceae</taxon>
        <taxon>Flavisolibacter</taxon>
    </lineage>
</organism>